<dbReference type="EMBL" id="CAWUFR010000041">
    <property type="protein sequence ID" value="CAK6959756.1"/>
    <property type="molecule type" value="Genomic_DNA"/>
</dbReference>
<dbReference type="InterPro" id="IPR003591">
    <property type="entry name" value="Leu-rich_rpt_typical-subtyp"/>
</dbReference>
<keyword evidence="6" id="KW-1185">Reference proteome</keyword>
<reference evidence="5 6" key="1">
    <citation type="submission" date="2024-01" db="EMBL/GenBank/DDBJ databases">
        <authorList>
            <person name="Alioto T."/>
            <person name="Alioto T."/>
            <person name="Gomez Garrido J."/>
        </authorList>
    </citation>
    <scope>NUCLEOTIDE SEQUENCE [LARGE SCALE GENOMIC DNA]</scope>
</reference>
<dbReference type="SMART" id="SM00369">
    <property type="entry name" value="LRR_TYP"/>
    <property type="match status" value="4"/>
</dbReference>
<evidence type="ECO:0000256" key="1">
    <source>
        <dbReference type="ARBA" id="ARBA00022614"/>
    </source>
</evidence>
<accession>A0AAV1NJK2</accession>
<dbReference type="PANTHER" id="PTHR24366">
    <property type="entry name" value="IG(IMMUNOGLOBULIN) AND LRR(LEUCINE RICH REPEAT) DOMAINS"/>
    <property type="match status" value="1"/>
</dbReference>
<dbReference type="AlphaFoldDB" id="A0AAV1NJK2"/>
<feature type="transmembrane region" description="Helical" evidence="4">
    <location>
        <begin position="222"/>
        <end position="243"/>
    </location>
</feature>
<sequence length="649" mass="71804">MILSDVGEINSTVLHSDNLVSVTRLRITNAGVTGVAEGALSSFQNLVDLNVEQNLLTEISPSWFSRPTVLTDLNLSGNQIEVLNESMLSGFNNLSNLNLRKNRIRTIDSNSFSSLTNLAELDLSDNKMTRVSLQVFRSLNATRIRLDGNPWDCSCGAEDFVDFLKVTSLTSPSSPPPSDTETSVHPKSSDRPITDSTPAGITETSVSFASRPLSDPNIVCTLIAVIVFLCVLLSVVCVLAVLYRRKRRGKAVTPGSQKEEKMEVKEDDRLSHGSPGLSERRNTHWDSEIGWRRPATGVRAKSANALLFTSPFCVSGKDQTTLQTEKEASSSDTENPSERKETPGNESEAAGSIESENMTDVMNKNKKEALDEDARSVSISVNTDTVPYLSIGTNQKKQSPDDLNKQSADSQGQSQSSQRGKVMVRISTWPPTAAQWQERCKAKEQEEEGANEGVKFLKVQNEVEDLSFFDKGVKEEVATLTQDPGLSKVSKISKLNDKSSESTTDHVTDCCSHFSDAHNPSDARQEEQLKEEGIQDSDAARQTSETQKLNLDRLKPAQKLPIKSSNKVELRNEQKQAATRENRQDRRAENRSRGSKAPSDGASPDDETLLDGNEYAFMDLLHEVVQNNGRWTRDRWKQVNKQRINQQGQ</sequence>
<feature type="region of interest" description="Disordered" evidence="3">
    <location>
        <begin position="169"/>
        <end position="200"/>
    </location>
</feature>
<keyword evidence="1" id="KW-0433">Leucine-rich repeat</keyword>
<dbReference type="InterPro" id="IPR001611">
    <property type="entry name" value="Leu-rich_rpt"/>
</dbReference>
<organism evidence="5 6">
    <name type="scientific">Scomber scombrus</name>
    <name type="common">Atlantic mackerel</name>
    <name type="synonym">Scomber vernalis</name>
    <dbReference type="NCBI Taxonomy" id="13677"/>
    <lineage>
        <taxon>Eukaryota</taxon>
        <taxon>Metazoa</taxon>
        <taxon>Chordata</taxon>
        <taxon>Craniata</taxon>
        <taxon>Vertebrata</taxon>
        <taxon>Euteleostomi</taxon>
        <taxon>Actinopterygii</taxon>
        <taxon>Neopterygii</taxon>
        <taxon>Teleostei</taxon>
        <taxon>Neoteleostei</taxon>
        <taxon>Acanthomorphata</taxon>
        <taxon>Pelagiaria</taxon>
        <taxon>Scombriformes</taxon>
        <taxon>Scombridae</taxon>
        <taxon>Scomber</taxon>
    </lineage>
</organism>
<feature type="compositionally biased region" description="Basic and acidic residues" evidence="3">
    <location>
        <begin position="566"/>
        <end position="592"/>
    </location>
</feature>
<keyword evidence="4" id="KW-0812">Transmembrane</keyword>
<feature type="compositionally biased region" description="Basic and acidic residues" evidence="3">
    <location>
        <begin position="494"/>
        <end position="508"/>
    </location>
</feature>
<feature type="compositionally biased region" description="Basic and acidic residues" evidence="3">
    <location>
        <begin position="182"/>
        <end position="193"/>
    </location>
</feature>
<feature type="compositionally biased region" description="Basic and acidic residues" evidence="3">
    <location>
        <begin position="257"/>
        <end position="271"/>
    </location>
</feature>
<gene>
    <name evidence="5" type="ORF">FSCOSCO3_A002168</name>
</gene>
<proteinExistence type="predicted"/>
<feature type="compositionally biased region" description="Basic and acidic residues" evidence="3">
    <location>
        <begin position="363"/>
        <end position="375"/>
    </location>
</feature>
<dbReference type="SUPFAM" id="SSF52058">
    <property type="entry name" value="L domain-like"/>
    <property type="match status" value="1"/>
</dbReference>
<dbReference type="Pfam" id="PF13855">
    <property type="entry name" value="LRR_8"/>
    <property type="match status" value="2"/>
</dbReference>
<evidence type="ECO:0000256" key="4">
    <source>
        <dbReference type="SAM" id="Phobius"/>
    </source>
</evidence>
<feature type="region of interest" description="Disordered" evidence="3">
    <location>
        <begin position="318"/>
        <end position="455"/>
    </location>
</feature>
<feature type="region of interest" description="Disordered" evidence="3">
    <location>
        <begin position="493"/>
        <end position="610"/>
    </location>
</feature>
<protein>
    <submittedName>
        <fullName evidence="5">Uncharacterized protein LOC122966053 isoform X3</fullName>
    </submittedName>
</protein>
<keyword evidence="4" id="KW-1133">Transmembrane helix</keyword>
<dbReference type="Proteomes" id="UP001314229">
    <property type="component" value="Unassembled WGS sequence"/>
</dbReference>
<dbReference type="PANTHER" id="PTHR24366:SF172">
    <property type="entry name" value="LRRCT DOMAIN-CONTAINING PROTEIN"/>
    <property type="match status" value="1"/>
</dbReference>
<evidence type="ECO:0000256" key="2">
    <source>
        <dbReference type="ARBA" id="ARBA00022737"/>
    </source>
</evidence>
<feature type="compositionally biased region" description="Low complexity" evidence="3">
    <location>
        <begin position="406"/>
        <end position="418"/>
    </location>
</feature>
<feature type="compositionally biased region" description="Polar residues" evidence="3">
    <location>
        <begin position="377"/>
        <end position="397"/>
    </location>
</feature>
<evidence type="ECO:0000313" key="5">
    <source>
        <dbReference type="EMBL" id="CAK6959756.1"/>
    </source>
</evidence>
<evidence type="ECO:0000256" key="3">
    <source>
        <dbReference type="SAM" id="MobiDB-lite"/>
    </source>
</evidence>
<feature type="compositionally biased region" description="Basic and acidic residues" evidence="3">
    <location>
        <begin position="515"/>
        <end position="533"/>
    </location>
</feature>
<feature type="compositionally biased region" description="Polar residues" evidence="3">
    <location>
        <begin position="540"/>
        <end position="549"/>
    </location>
</feature>
<keyword evidence="4" id="KW-0472">Membrane</keyword>
<dbReference type="PROSITE" id="PS51450">
    <property type="entry name" value="LRR"/>
    <property type="match status" value="1"/>
</dbReference>
<dbReference type="Gene3D" id="3.80.10.10">
    <property type="entry name" value="Ribonuclease Inhibitor"/>
    <property type="match status" value="1"/>
</dbReference>
<feature type="region of interest" description="Disordered" evidence="3">
    <location>
        <begin position="249"/>
        <end position="285"/>
    </location>
</feature>
<comment type="caution">
    <text evidence="5">The sequence shown here is derived from an EMBL/GenBank/DDBJ whole genome shotgun (WGS) entry which is preliminary data.</text>
</comment>
<dbReference type="InterPro" id="IPR032675">
    <property type="entry name" value="LRR_dom_sf"/>
</dbReference>
<keyword evidence="2" id="KW-0677">Repeat</keyword>
<name>A0AAV1NJK2_SCOSC</name>
<evidence type="ECO:0000313" key="6">
    <source>
        <dbReference type="Proteomes" id="UP001314229"/>
    </source>
</evidence>